<dbReference type="Gene3D" id="3.40.50.720">
    <property type="entry name" value="NAD(P)-binding Rossmann-like Domain"/>
    <property type="match status" value="1"/>
</dbReference>
<dbReference type="Gene3D" id="3.90.180.10">
    <property type="entry name" value="Medium-chain alcohol dehydrogenases, catalytic domain"/>
    <property type="match status" value="1"/>
</dbReference>
<gene>
    <name evidence="1" type="ORF">BGW38_005246</name>
</gene>
<evidence type="ECO:0008006" key="3">
    <source>
        <dbReference type="Google" id="ProtNLM"/>
    </source>
</evidence>
<dbReference type="AlphaFoldDB" id="A0A9P6FNR0"/>
<dbReference type="OrthoDB" id="809632at2759"/>
<feature type="non-terminal residue" evidence="1">
    <location>
        <position position="1"/>
    </location>
</feature>
<dbReference type="SUPFAM" id="SSF51735">
    <property type="entry name" value="NAD(P)-binding Rossmann-fold domains"/>
    <property type="match status" value="1"/>
</dbReference>
<evidence type="ECO:0000313" key="2">
    <source>
        <dbReference type="Proteomes" id="UP000780801"/>
    </source>
</evidence>
<dbReference type="EMBL" id="JAABOA010003320">
    <property type="protein sequence ID" value="KAF9578788.1"/>
    <property type="molecule type" value="Genomic_DNA"/>
</dbReference>
<dbReference type="Proteomes" id="UP000780801">
    <property type="component" value="Unassembled WGS sequence"/>
</dbReference>
<dbReference type="InterPro" id="IPR045010">
    <property type="entry name" value="MDR_fam"/>
</dbReference>
<dbReference type="InterPro" id="IPR036291">
    <property type="entry name" value="NAD(P)-bd_dom_sf"/>
</dbReference>
<dbReference type="PANTHER" id="PTHR43205:SF7">
    <property type="entry name" value="PROSTAGLANDIN REDUCTASE 1"/>
    <property type="match status" value="1"/>
</dbReference>
<comment type="caution">
    <text evidence="1">The sequence shown here is derived from an EMBL/GenBank/DDBJ whole genome shotgun (WGS) entry which is preliminary data.</text>
</comment>
<protein>
    <recommendedName>
        <fullName evidence="3">Zinc-binding dehydrogenase</fullName>
    </recommendedName>
</protein>
<sequence length="131" mass="15052">ALARLAPNGIDYFYDTVGGEILDLVLETINERGKILSVGMISQENGKEQYPIRNLRYIAAKSVSIHGFIYWHHLKYWENGELDNTVRPLLEKKEINYREQVFEGVENTPEHFVNMVNGKYAGKVIIKIADL</sequence>
<organism evidence="1 2">
    <name type="scientific">Lunasporangiospora selenospora</name>
    <dbReference type="NCBI Taxonomy" id="979761"/>
    <lineage>
        <taxon>Eukaryota</taxon>
        <taxon>Fungi</taxon>
        <taxon>Fungi incertae sedis</taxon>
        <taxon>Mucoromycota</taxon>
        <taxon>Mortierellomycotina</taxon>
        <taxon>Mortierellomycetes</taxon>
        <taxon>Mortierellales</taxon>
        <taxon>Mortierellaceae</taxon>
        <taxon>Lunasporangiospora</taxon>
    </lineage>
</organism>
<proteinExistence type="predicted"/>
<evidence type="ECO:0000313" key="1">
    <source>
        <dbReference type="EMBL" id="KAF9578788.1"/>
    </source>
</evidence>
<dbReference type="GO" id="GO:0016628">
    <property type="term" value="F:oxidoreductase activity, acting on the CH-CH group of donors, NAD or NADP as acceptor"/>
    <property type="evidence" value="ECO:0007669"/>
    <property type="project" value="InterPro"/>
</dbReference>
<reference evidence="1" key="1">
    <citation type="journal article" date="2020" name="Fungal Divers.">
        <title>Resolving the Mortierellaceae phylogeny through synthesis of multi-gene phylogenetics and phylogenomics.</title>
        <authorList>
            <person name="Vandepol N."/>
            <person name="Liber J."/>
            <person name="Desiro A."/>
            <person name="Na H."/>
            <person name="Kennedy M."/>
            <person name="Barry K."/>
            <person name="Grigoriev I.V."/>
            <person name="Miller A.N."/>
            <person name="O'Donnell K."/>
            <person name="Stajich J.E."/>
            <person name="Bonito G."/>
        </authorList>
    </citation>
    <scope>NUCLEOTIDE SEQUENCE</scope>
    <source>
        <strain evidence="1">KOD1015</strain>
    </source>
</reference>
<accession>A0A9P6FNR0</accession>
<dbReference type="PANTHER" id="PTHR43205">
    <property type="entry name" value="PROSTAGLANDIN REDUCTASE"/>
    <property type="match status" value="1"/>
</dbReference>
<keyword evidence="2" id="KW-1185">Reference proteome</keyword>
<name>A0A9P6FNR0_9FUNG</name>